<dbReference type="EMBL" id="LYBW01000063">
    <property type="protein sequence ID" value="ODR88795.1"/>
    <property type="molecule type" value="Genomic_DNA"/>
</dbReference>
<dbReference type="OrthoDB" id="111944at2"/>
<dbReference type="STRING" id="1752398.A8M32_23650"/>
<accession>A0A1E3V5R9</accession>
<sequence length="273" mass="29669">MNEALFSDVVMIDRPKTVASSNAPTLSRRKRGGAVAVTLGDQPALHDRFMNAFLQTLVKLNVAPGGKGDAELARLASAMADIATGDSVILKLKPDLPKNYRTTVETFLKTLVRVSGSLEESRLEEAINKLADVILPDELGEARGALAKDNLELRDRFIREIAQLTSPEVASLAGSSAKNPYATAARWKKAGDIFSVQHRGTEYFPAFQFSDGRPRPAVKAALKALPQSLSAWQQAFWFVSANGWLDDKAPVDLLDDLDEIASAAEHERQEVVG</sequence>
<evidence type="ECO:0008006" key="3">
    <source>
        <dbReference type="Google" id="ProtNLM"/>
    </source>
</evidence>
<evidence type="ECO:0000313" key="1">
    <source>
        <dbReference type="EMBL" id="ODR88795.1"/>
    </source>
</evidence>
<organism evidence="1 2">
    <name type="scientific">Sinorhizobium alkalisoli</name>
    <dbReference type="NCBI Taxonomy" id="1752398"/>
    <lineage>
        <taxon>Bacteria</taxon>
        <taxon>Pseudomonadati</taxon>
        <taxon>Pseudomonadota</taxon>
        <taxon>Alphaproteobacteria</taxon>
        <taxon>Hyphomicrobiales</taxon>
        <taxon>Rhizobiaceae</taxon>
        <taxon>Sinorhizobium/Ensifer group</taxon>
        <taxon>Sinorhizobium</taxon>
    </lineage>
</organism>
<protein>
    <recommendedName>
        <fullName evidence="3">Antitoxin Xre/MbcA/ParS-like toxin-binding domain-containing protein</fullName>
    </recommendedName>
</protein>
<dbReference type="RefSeq" id="WP_069460870.1">
    <property type="nucleotide sequence ID" value="NZ_CP034911.1"/>
</dbReference>
<gene>
    <name evidence="1" type="ORF">A8M32_23650</name>
</gene>
<dbReference type="Proteomes" id="UP000094342">
    <property type="component" value="Unassembled WGS sequence"/>
</dbReference>
<keyword evidence="2" id="KW-1185">Reference proteome</keyword>
<name>A0A1E3V5R9_9HYPH</name>
<reference evidence="2" key="1">
    <citation type="submission" date="2016-05" db="EMBL/GenBank/DDBJ databases">
        <authorList>
            <person name="Li Y."/>
        </authorList>
    </citation>
    <scope>NUCLEOTIDE SEQUENCE [LARGE SCALE GENOMIC DNA]</scope>
    <source>
        <strain evidence="2">YIC4027</strain>
    </source>
</reference>
<dbReference type="AlphaFoldDB" id="A0A1E3V5R9"/>
<proteinExistence type="predicted"/>
<comment type="caution">
    <text evidence="1">The sequence shown here is derived from an EMBL/GenBank/DDBJ whole genome shotgun (WGS) entry which is preliminary data.</text>
</comment>
<evidence type="ECO:0000313" key="2">
    <source>
        <dbReference type="Proteomes" id="UP000094342"/>
    </source>
</evidence>